<accession>A0A6I2LCF8</accession>
<proteinExistence type="predicted"/>
<keyword evidence="3" id="KW-1185">Reference proteome</keyword>
<feature type="signal peptide" evidence="1">
    <location>
        <begin position="1"/>
        <end position="24"/>
    </location>
</feature>
<dbReference type="EMBL" id="WKJK01000027">
    <property type="protein sequence ID" value="MRW94446.1"/>
    <property type="molecule type" value="Genomic_DNA"/>
</dbReference>
<sequence>MDRASLRYALLAVALLLTACQSIPQTEGSPATVAEVVGKIKTDLSVYRDYDARVGHVAALANTCNGIVGFEISSVKVALTTQTEQSSSTSAGATVPIGVSTFNGNTGSTRGWKGTQNLTFMLYPQPAVPTPVPNAADIAIDPQVYPIAASLQRLRDGLLEASDSKPCVALRPPPDEKGNVVDPGGTFVFGFTVVKGQTAGAGLKFLLFSVGGAQSAETQSGNTITIVYKARPGSIAINTAGLQK</sequence>
<dbReference type="AlphaFoldDB" id="A0A6I2LCF8"/>
<comment type="caution">
    <text evidence="2">The sequence shown here is derived from an EMBL/GenBank/DDBJ whole genome shotgun (WGS) entry which is preliminary data.</text>
</comment>
<reference evidence="2 3" key="1">
    <citation type="submission" date="2019-11" db="EMBL/GenBank/DDBJ databases">
        <title>Novel species isolated from a subtropical stream in China.</title>
        <authorList>
            <person name="Lu H."/>
        </authorList>
    </citation>
    <scope>NUCLEOTIDE SEQUENCE [LARGE SCALE GENOMIC DNA]</scope>
    <source>
        <strain evidence="2 3">FT80W</strain>
    </source>
</reference>
<name>A0A6I2LCF8_9BURK</name>
<protein>
    <recommendedName>
        <fullName evidence="4">LppX_LprAFG lipoprotein</fullName>
    </recommendedName>
</protein>
<evidence type="ECO:0000313" key="2">
    <source>
        <dbReference type="EMBL" id="MRW94446.1"/>
    </source>
</evidence>
<dbReference type="RefSeq" id="WP_154383320.1">
    <property type="nucleotide sequence ID" value="NZ_WKJK01000027.1"/>
</dbReference>
<evidence type="ECO:0000256" key="1">
    <source>
        <dbReference type="SAM" id="SignalP"/>
    </source>
</evidence>
<gene>
    <name evidence="2" type="ORF">GJ699_31195</name>
</gene>
<evidence type="ECO:0000313" key="3">
    <source>
        <dbReference type="Proteomes" id="UP000433309"/>
    </source>
</evidence>
<feature type="chain" id="PRO_5026113006" description="LppX_LprAFG lipoprotein" evidence="1">
    <location>
        <begin position="25"/>
        <end position="244"/>
    </location>
</feature>
<dbReference type="PROSITE" id="PS51257">
    <property type="entry name" value="PROKAR_LIPOPROTEIN"/>
    <property type="match status" value="1"/>
</dbReference>
<evidence type="ECO:0008006" key="4">
    <source>
        <dbReference type="Google" id="ProtNLM"/>
    </source>
</evidence>
<keyword evidence="1" id="KW-0732">Signal</keyword>
<organism evidence="2 3">
    <name type="scientific">Duganella guangzhouensis</name>
    <dbReference type="NCBI Taxonomy" id="2666084"/>
    <lineage>
        <taxon>Bacteria</taxon>
        <taxon>Pseudomonadati</taxon>
        <taxon>Pseudomonadota</taxon>
        <taxon>Betaproteobacteria</taxon>
        <taxon>Burkholderiales</taxon>
        <taxon>Oxalobacteraceae</taxon>
        <taxon>Telluria group</taxon>
        <taxon>Duganella</taxon>
    </lineage>
</organism>
<dbReference type="Proteomes" id="UP000433309">
    <property type="component" value="Unassembled WGS sequence"/>
</dbReference>